<proteinExistence type="predicted"/>
<sequence>MSRAYHKGNVAEDLRIATRRILETERLEDLSVRRLAREVKVAPANFYNHYGNLDDLLLEIAADSFQAFRSQIAHISRTSTNRTEAWKRIVFHVVNFARHNPQLYRLMSGHVQDAWACPRYRLAAGAAFEDLMALIYGYRVFAMTDDFGPDDMKTLGDRVQLGYGLYAMLCGLSNMLALNGGIKSFALADTSQDSLAAFLNSILDAFLKGRLPEGAGNTA</sequence>
<gene>
    <name evidence="4" type="ORF">HNW77_06235</name>
</gene>
<comment type="caution">
    <text evidence="4">The sequence shown here is derived from an EMBL/GenBank/DDBJ whole genome shotgun (WGS) entry which is preliminary data.</text>
</comment>
<dbReference type="PROSITE" id="PS50977">
    <property type="entry name" value="HTH_TETR_2"/>
    <property type="match status" value="1"/>
</dbReference>
<dbReference type="InterPro" id="IPR009057">
    <property type="entry name" value="Homeodomain-like_sf"/>
</dbReference>
<evidence type="ECO:0000313" key="4">
    <source>
        <dbReference type="EMBL" id="NPC65992.1"/>
    </source>
</evidence>
<evidence type="ECO:0000256" key="1">
    <source>
        <dbReference type="ARBA" id="ARBA00023125"/>
    </source>
</evidence>
<feature type="domain" description="HTH tetR-type" evidence="3">
    <location>
        <begin position="8"/>
        <end position="68"/>
    </location>
</feature>
<evidence type="ECO:0000259" key="3">
    <source>
        <dbReference type="PROSITE" id="PS50977"/>
    </source>
</evidence>
<evidence type="ECO:0000256" key="2">
    <source>
        <dbReference type="PROSITE-ProRule" id="PRU00335"/>
    </source>
</evidence>
<accession>A0ABX2ADS5</accession>
<dbReference type="InterPro" id="IPR001647">
    <property type="entry name" value="HTH_TetR"/>
</dbReference>
<dbReference type="Proteomes" id="UP000623090">
    <property type="component" value="Unassembled WGS sequence"/>
</dbReference>
<feature type="DNA-binding region" description="H-T-H motif" evidence="2">
    <location>
        <begin position="31"/>
        <end position="50"/>
    </location>
</feature>
<protein>
    <submittedName>
        <fullName evidence="4">TetR/AcrR family transcriptional regulator</fullName>
    </submittedName>
</protein>
<keyword evidence="5" id="KW-1185">Reference proteome</keyword>
<dbReference type="Gene3D" id="1.10.357.10">
    <property type="entry name" value="Tetracycline Repressor, domain 2"/>
    <property type="match status" value="1"/>
</dbReference>
<dbReference type="EMBL" id="JABJWC010000010">
    <property type="protein sequence ID" value="NPC65992.1"/>
    <property type="molecule type" value="Genomic_DNA"/>
</dbReference>
<dbReference type="SUPFAM" id="SSF46689">
    <property type="entry name" value="Homeodomain-like"/>
    <property type="match status" value="1"/>
</dbReference>
<organism evidence="4 5">
    <name type="scientific">Komagataeibacter melomenusus</name>
    <dbReference type="NCBI Taxonomy" id="2766578"/>
    <lineage>
        <taxon>Bacteria</taxon>
        <taxon>Pseudomonadati</taxon>
        <taxon>Pseudomonadota</taxon>
        <taxon>Alphaproteobacteria</taxon>
        <taxon>Acetobacterales</taxon>
        <taxon>Acetobacteraceae</taxon>
        <taxon>Komagataeibacter</taxon>
    </lineage>
</organism>
<evidence type="ECO:0000313" key="5">
    <source>
        <dbReference type="Proteomes" id="UP000623090"/>
    </source>
</evidence>
<reference evidence="4 5" key="1">
    <citation type="journal article" date="2020" name="Microorganisms">
        <title>Description of Komagataeibacter melaceti sp. nov. and Komagataeibacter melomenusus sp. nov. Isolated from Apple Cider Vinegar.</title>
        <authorList>
            <person name="Maric L."/>
            <person name="Cleenwerck I."/>
            <person name="Accetto T."/>
            <person name="Vandamme P."/>
            <person name="Trcek J."/>
        </authorList>
    </citation>
    <scope>NUCLEOTIDE SEQUENCE [LARGE SCALE GENOMIC DNA]</scope>
    <source>
        <strain evidence="4 5">AV436</strain>
    </source>
</reference>
<keyword evidence="1 2" id="KW-0238">DNA-binding</keyword>
<name>A0ABX2ADS5_9PROT</name>